<dbReference type="InterPro" id="IPR036515">
    <property type="entry name" value="Transposase_17_sf"/>
</dbReference>
<dbReference type="EMBL" id="PEWD01000097">
    <property type="protein sequence ID" value="PIU68155.1"/>
    <property type="molecule type" value="Genomic_DNA"/>
</dbReference>
<dbReference type="InterPro" id="IPR002686">
    <property type="entry name" value="Transposase_17"/>
</dbReference>
<dbReference type="Proteomes" id="UP000229916">
    <property type="component" value="Unassembled WGS sequence"/>
</dbReference>
<dbReference type="Pfam" id="PF01797">
    <property type="entry name" value="Y1_Tnp"/>
    <property type="match status" value="1"/>
</dbReference>
<dbReference type="AlphaFoldDB" id="A0A2M7ALB3"/>
<dbReference type="GO" id="GO:0006313">
    <property type="term" value="P:DNA transposition"/>
    <property type="evidence" value="ECO:0007669"/>
    <property type="project" value="InterPro"/>
</dbReference>
<reference evidence="3" key="1">
    <citation type="submission" date="2017-09" db="EMBL/GenBank/DDBJ databases">
        <title>Depth-based differentiation of microbial function through sediment-hosted aquifers and enrichment of novel symbionts in the deep terrestrial subsurface.</title>
        <authorList>
            <person name="Probst A.J."/>
            <person name="Ladd B."/>
            <person name="Jarett J.K."/>
            <person name="Geller-Mcgrath D.E."/>
            <person name="Sieber C.M.K."/>
            <person name="Emerson J.B."/>
            <person name="Anantharaman K."/>
            <person name="Thomas B.C."/>
            <person name="Malmstrom R."/>
            <person name="Stieglmeier M."/>
            <person name="Klingl A."/>
            <person name="Woyke T."/>
            <person name="Ryan C.M."/>
            <person name="Banfield J.F."/>
        </authorList>
    </citation>
    <scope>NUCLEOTIDE SEQUENCE [LARGE SCALE GENOMIC DNA]</scope>
</reference>
<proteinExistence type="predicted"/>
<accession>A0A2M7ALB3</accession>
<evidence type="ECO:0000313" key="3">
    <source>
        <dbReference type="Proteomes" id="UP000229916"/>
    </source>
</evidence>
<dbReference type="SUPFAM" id="SSF143422">
    <property type="entry name" value="Transposase IS200-like"/>
    <property type="match status" value="1"/>
</dbReference>
<dbReference type="GO" id="GO:0004803">
    <property type="term" value="F:transposase activity"/>
    <property type="evidence" value="ECO:0007669"/>
    <property type="project" value="InterPro"/>
</dbReference>
<dbReference type="GO" id="GO:0003677">
    <property type="term" value="F:DNA binding"/>
    <property type="evidence" value="ECO:0007669"/>
    <property type="project" value="InterPro"/>
</dbReference>
<sequence>MPGKNTIKVYTENGYYHIYNRGVEKRNIFVDKEDYSFFLDVLANYLLDSVDQPFSKTYWRSKLAPNEVSLLAYCLMPNHFHFLLKQNTINGITKLFRRLATSYVLYFNKKYQRVGSLFQGVFKAVFVDRDEYLLHLSRYIHRQPFTEKKRSLLLRGETSNISRVLEEYPFFSYPDYLGKRKTPWVDTTEILGYFKSAQKTDLKDSLSYQSFVEDYEQDDQKLLENFTLEG</sequence>
<feature type="domain" description="Transposase IS200-like" evidence="1">
    <location>
        <begin position="11"/>
        <end position="143"/>
    </location>
</feature>
<evidence type="ECO:0000259" key="1">
    <source>
        <dbReference type="SMART" id="SM01321"/>
    </source>
</evidence>
<organism evidence="2 3">
    <name type="scientific">candidate division WWE3 bacterium CG06_land_8_20_14_3_00_42_16</name>
    <dbReference type="NCBI Taxonomy" id="1975083"/>
    <lineage>
        <taxon>Bacteria</taxon>
        <taxon>Katanobacteria</taxon>
    </lineage>
</organism>
<dbReference type="PANTHER" id="PTHR34322:SF2">
    <property type="entry name" value="TRANSPOSASE IS200-LIKE DOMAIN-CONTAINING PROTEIN"/>
    <property type="match status" value="1"/>
</dbReference>
<dbReference type="PANTHER" id="PTHR34322">
    <property type="entry name" value="TRANSPOSASE, Y1_TNP DOMAIN-CONTAINING"/>
    <property type="match status" value="1"/>
</dbReference>
<name>A0A2M7ALB3_UNCKA</name>
<comment type="caution">
    <text evidence="2">The sequence shown here is derived from an EMBL/GenBank/DDBJ whole genome shotgun (WGS) entry which is preliminary data.</text>
</comment>
<evidence type="ECO:0000313" key="2">
    <source>
        <dbReference type="EMBL" id="PIU68155.1"/>
    </source>
</evidence>
<protein>
    <recommendedName>
        <fullName evidence="1">Transposase IS200-like domain-containing protein</fullName>
    </recommendedName>
</protein>
<dbReference type="Gene3D" id="3.30.70.1290">
    <property type="entry name" value="Transposase IS200-like"/>
    <property type="match status" value="1"/>
</dbReference>
<dbReference type="SMART" id="SM01321">
    <property type="entry name" value="Y1_Tnp"/>
    <property type="match status" value="1"/>
</dbReference>
<gene>
    <name evidence="2" type="ORF">COS81_04955</name>
</gene>